<comment type="caution">
    <text evidence="1">The sequence shown here is derived from an EMBL/GenBank/DDBJ whole genome shotgun (WGS) entry which is preliminary data.</text>
</comment>
<reference evidence="1" key="1">
    <citation type="journal article" date="2022" name="Int. J. Mol. Sci.">
        <title>Draft Genome of Tanacetum Coccineum: Genomic Comparison of Closely Related Tanacetum-Family Plants.</title>
        <authorList>
            <person name="Yamashiro T."/>
            <person name="Shiraishi A."/>
            <person name="Nakayama K."/>
            <person name="Satake H."/>
        </authorList>
    </citation>
    <scope>NUCLEOTIDE SEQUENCE</scope>
</reference>
<sequence length="283" mass="31390">MPNPPTISRPTMSGDPCRRFWKENQQMETHAWSTSNTLYSLGLMSSRLKRKEENGGAKTSAVADNISPGFITSTYTITSQDSIVCISYSSHSRSEAYLVSSKVLLSQRLCVDSRNLHIVLTVQLKIVGLQYWRGFWIWGQMDVSGGRILLVVVHIGAILLSCLSAVEQGVREVFCLARLGVVHGQLADVEVCWWSDLYGGEGGCVGGGVLEYLMGGKVVRREGLVGIMGWRWFDVDCEGHVGVKVGCWNKVEGVWFTLIDVDLNGQRQEGFKDFCCDKDGNIR</sequence>
<dbReference type="EMBL" id="BQNB010008612">
    <property type="protein sequence ID" value="GJS51828.1"/>
    <property type="molecule type" value="Genomic_DNA"/>
</dbReference>
<keyword evidence="2" id="KW-1185">Reference proteome</keyword>
<name>A0ABQ4WG29_9ASTR</name>
<gene>
    <name evidence="1" type="ORF">Tco_0625190</name>
</gene>
<protein>
    <submittedName>
        <fullName evidence="1">Uncharacterized protein</fullName>
    </submittedName>
</protein>
<reference evidence="1" key="2">
    <citation type="submission" date="2022-01" db="EMBL/GenBank/DDBJ databases">
        <authorList>
            <person name="Yamashiro T."/>
            <person name="Shiraishi A."/>
            <person name="Satake H."/>
            <person name="Nakayama K."/>
        </authorList>
    </citation>
    <scope>NUCLEOTIDE SEQUENCE</scope>
</reference>
<dbReference type="Proteomes" id="UP001151760">
    <property type="component" value="Unassembled WGS sequence"/>
</dbReference>
<proteinExistence type="predicted"/>
<organism evidence="1 2">
    <name type="scientific">Tanacetum coccineum</name>
    <dbReference type="NCBI Taxonomy" id="301880"/>
    <lineage>
        <taxon>Eukaryota</taxon>
        <taxon>Viridiplantae</taxon>
        <taxon>Streptophyta</taxon>
        <taxon>Embryophyta</taxon>
        <taxon>Tracheophyta</taxon>
        <taxon>Spermatophyta</taxon>
        <taxon>Magnoliopsida</taxon>
        <taxon>eudicotyledons</taxon>
        <taxon>Gunneridae</taxon>
        <taxon>Pentapetalae</taxon>
        <taxon>asterids</taxon>
        <taxon>campanulids</taxon>
        <taxon>Asterales</taxon>
        <taxon>Asteraceae</taxon>
        <taxon>Asteroideae</taxon>
        <taxon>Anthemideae</taxon>
        <taxon>Anthemidinae</taxon>
        <taxon>Tanacetum</taxon>
    </lineage>
</organism>
<accession>A0ABQ4WG29</accession>
<evidence type="ECO:0000313" key="1">
    <source>
        <dbReference type="EMBL" id="GJS51828.1"/>
    </source>
</evidence>
<evidence type="ECO:0000313" key="2">
    <source>
        <dbReference type="Proteomes" id="UP001151760"/>
    </source>
</evidence>